<sequence length="129" mass="14388">MDNPPRLTVAHPDALAVADTVLPDDWQPSEDALLALSIALDLDVNAATVQFVDRYRGKRLSEATPAEAPLTSWLHLWCVALVLEDGRRQVRFHQQIRATLAQIEAAHEIGRQIDQQEHEAGPLRLTVIE</sequence>
<dbReference type="EMBL" id="JAUZMZ010000169">
    <property type="protein sequence ID" value="MEE2034658.1"/>
    <property type="molecule type" value="Genomic_DNA"/>
</dbReference>
<protein>
    <submittedName>
        <fullName evidence="1">Uncharacterized protein</fullName>
    </submittedName>
</protein>
<accession>A0ABU7JXB5</accession>
<name>A0ABU7JXB5_9NOCA</name>
<evidence type="ECO:0000313" key="1">
    <source>
        <dbReference type="EMBL" id="MEE2034658.1"/>
    </source>
</evidence>
<organism evidence="1 2">
    <name type="scientific">Rhodococcus chondri</name>
    <dbReference type="NCBI Taxonomy" id="3065941"/>
    <lineage>
        <taxon>Bacteria</taxon>
        <taxon>Bacillati</taxon>
        <taxon>Actinomycetota</taxon>
        <taxon>Actinomycetes</taxon>
        <taxon>Mycobacteriales</taxon>
        <taxon>Nocardiaceae</taxon>
        <taxon>Rhodococcus</taxon>
    </lineage>
</organism>
<gene>
    <name evidence="1" type="ORF">Q8814_21520</name>
</gene>
<proteinExistence type="predicted"/>
<comment type="caution">
    <text evidence="1">The sequence shown here is derived from an EMBL/GenBank/DDBJ whole genome shotgun (WGS) entry which is preliminary data.</text>
</comment>
<keyword evidence="2" id="KW-1185">Reference proteome</keyword>
<reference evidence="1 2" key="1">
    <citation type="submission" date="2023-08" db="EMBL/GenBank/DDBJ databases">
        <authorList>
            <person name="Girao M."/>
            <person name="Carvalho M.F."/>
        </authorList>
    </citation>
    <scope>NUCLEOTIDE SEQUENCE [LARGE SCALE GENOMIC DNA]</scope>
    <source>
        <strain evidence="1 2">CC-R104</strain>
    </source>
</reference>
<dbReference type="RefSeq" id="WP_330154021.1">
    <property type="nucleotide sequence ID" value="NZ_JAUZMZ010000169.1"/>
</dbReference>
<evidence type="ECO:0000313" key="2">
    <source>
        <dbReference type="Proteomes" id="UP001331936"/>
    </source>
</evidence>
<dbReference type="Proteomes" id="UP001331936">
    <property type="component" value="Unassembled WGS sequence"/>
</dbReference>